<evidence type="ECO:0000313" key="2">
    <source>
        <dbReference type="EMBL" id="MBM7715608.1"/>
    </source>
</evidence>
<reference evidence="2 3" key="1">
    <citation type="submission" date="2021-01" db="EMBL/GenBank/DDBJ databases">
        <title>Genomic Encyclopedia of Type Strains, Phase IV (KMG-IV): sequencing the most valuable type-strain genomes for metagenomic binning, comparative biology and taxonomic classification.</title>
        <authorList>
            <person name="Goeker M."/>
        </authorList>
    </citation>
    <scope>NUCLEOTIDE SEQUENCE [LARGE SCALE GENOMIC DNA]</scope>
    <source>
        <strain evidence="2 3">DSM 105453</strain>
    </source>
</reference>
<keyword evidence="3" id="KW-1185">Reference proteome</keyword>
<feature type="transmembrane region" description="Helical" evidence="1">
    <location>
        <begin position="21"/>
        <end position="42"/>
    </location>
</feature>
<feature type="transmembrane region" description="Helical" evidence="1">
    <location>
        <begin position="90"/>
        <end position="109"/>
    </location>
</feature>
<name>A0ABS2R7H5_9BACI</name>
<feature type="transmembrane region" description="Helical" evidence="1">
    <location>
        <begin position="161"/>
        <end position="183"/>
    </location>
</feature>
<evidence type="ECO:0000313" key="3">
    <source>
        <dbReference type="Proteomes" id="UP000823485"/>
    </source>
</evidence>
<sequence>MKEKLNKVYSKKEIFRQWFPLALSTSILFIEVPIMLFFISRMEDPSKNIIAFSMGLGFIFILNSTVQYLTSVSAKLSSNQPSFFRLLRFSLIYSTCLVVCGWLFLTTPIFDWFFEKVLSINDSHTMELIKQGCLVLSFSPLAVAWRRVYQGRWIKREATEVITLSTLFRLFSGITIAAFFYLFHSVDGVMVGAYALVISAFVEAIVVTVWRKQTKRNIPATGDIVSISMIWKSHSPLAITGFLLTLDTPIFLIGISNAPNLAEESLVVWQIVLSFIYMIGGVALELQNITINLSNNVQSIIHLRNFSLLLGISLSAILLTVVVTPLGELYYIKLMGLQEEYFYLANVSTAIMLITPIFFSIQSNLRGRLICLEKEKYVERSMYINIIVMTLVLLFLNMGSSLPGAMIAAISLVSAMLIETATLYGVLKWISHKENEDGKKEKTG</sequence>
<proteinExistence type="predicted"/>
<gene>
    <name evidence="2" type="ORF">JOC94_002597</name>
</gene>
<dbReference type="EMBL" id="JAFBFH010000016">
    <property type="protein sequence ID" value="MBM7715608.1"/>
    <property type="molecule type" value="Genomic_DNA"/>
</dbReference>
<feature type="transmembrane region" description="Helical" evidence="1">
    <location>
        <begin position="341"/>
        <end position="361"/>
    </location>
</feature>
<evidence type="ECO:0000256" key="1">
    <source>
        <dbReference type="SAM" id="Phobius"/>
    </source>
</evidence>
<feature type="transmembrane region" description="Helical" evidence="1">
    <location>
        <begin position="267"/>
        <end position="286"/>
    </location>
</feature>
<feature type="transmembrane region" description="Helical" evidence="1">
    <location>
        <begin position="405"/>
        <end position="427"/>
    </location>
</feature>
<protein>
    <submittedName>
        <fullName evidence="2">Na+-driven multidrug efflux pump</fullName>
    </submittedName>
</protein>
<comment type="caution">
    <text evidence="2">The sequence shown here is derived from an EMBL/GenBank/DDBJ whole genome shotgun (WGS) entry which is preliminary data.</text>
</comment>
<feature type="transmembrane region" description="Helical" evidence="1">
    <location>
        <begin position="129"/>
        <end position="149"/>
    </location>
</feature>
<feature type="transmembrane region" description="Helical" evidence="1">
    <location>
        <begin position="48"/>
        <end position="69"/>
    </location>
</feature>
<feature type="transmembrane region" description="Helical" evidence="1">
    <location>
        <begin position="382"/>
        <end position="399"/>
    </location>
</feature>
<organism evidence="2 3">
    <name type="scientific">Siminovitchia thermophila</name>
    <dbReference type="NCBI Taxonomy" id="1245522"/>
    <lineage>
        <taxon>Bacteria</taxon>
        <taxon>Bacillati</taxon>
        <taxon>Bacillota</taxon>
        <taxon>Bacilli</taxon>
        <taxon>Bacillales</taxon>
        <taxon>Bacillaceae</taxon>
        <taxon>Siminovitchia</taxon>
    </lineage>
</organism>
<dbReference type="RefSeq" id="WP_077111783.1">
    <property type="nucleotide sequence ID" value="NZ_JAFBFH010000016.1"/>
</dbReference>
<keyword evidence="1" id="KW-0472">Membrane</keyword>
<accession>A0ABS2R7H5</accession>
<feature type="transmembrane region" description="Helical" evidence="1">
    <location>
        <begin position="237"/>
        <end position="255"/>
    </location>
</feature>
<keyword evidence="1" id="KW-1133">Transmembrane helix</keyword>
<dbReference type="Proteomes" id="UP000823485">
    <property type="component" value="Unassembled WGS sequence"/>
</dbReference>
<feature type="transmembrane region" description="Helical" evidence="1">
    <location>
        <begin position="189"/>
        <end position="210"/>
    </location>
</feature>
<keyword evidence="1" id="KW-0812">Transmembrane</keyword>
<feature type="transmembrane region" description="Helical" evidence="1">
    <location>
        <begin position="306"/>
        <end position="326"/>
    </location>
</feature>